<sequence length="167" mass="18386">MEDNIIIRPLTNGDCAAIQALILPIQQIEFNIPITLEKQPDLLNIEKNYHATGGGFWGALAGEKLVGTIAMIGIGGGAGAIRKMFVEKEWRGKEKQIAQQLLAALIGYSRTNGITNLYLGTVDVLKAAQRFYERNGFQPIQKSAMPANFPFMAPDTVFYHLDLTTYA</sequence>
<organism evidence="3 4">
    <name type="scientific">Sediminibacterium ginsengisoli</name>
    <dbReference type="NCBI Taxonomy" id="413434"/>
    <lineage>
        <taxon>Bacteria</taxon>
        <taxon>Pseudomonadati</taxon>
        <taxon>Bacteroidota</taxon>
        <taxon>Chitinophagia</taxon>
        <taxon>Chitinophagales</taxon>
        <taxon>Chitinophagaceae</taxon>
        <taxon>Sediminibacterium</taxon>
    </lineage>
</organism>
<dbReference type="PANTHER" id="PTHR13947:SF37">
    <property type="entry name" value="LD18367P"/>
    <property type="match status" value="1"/>
</dbReference>
<dbReference type="GO" id="GO:0008080">
    <property type="term" value="F:N-acetyltransferase activity"/>
    <property type="evidence" value="ECO:0007669"/>
    <property type="project" value="InterPro"/>
</dbReference>
<protein>
    <submittedName>
        <fullName evidence="3">N-acetylglutamate synthase, GNAT family</fullName>
    </submittedName>
</protein>
<dbReference type="SUPFAM" id="SSF55729">
    <property type="entry name" value="Acyl-CoA N-acyltransferases (Nat)"/>
    <property type="match status" value="1"/>
</dbReference>
<evidence type="ECO:0000259" key="2">
    <source>
        <dbReference type="PROSITE" id="PS51186"/>
    </source>
</evidence>
<reference evidence="3 4" key="1">
    <citation type="submission" date="2017-02" db="EMBL/GenBank/DDBJ databases">
        <authorList>
            <person name="Peterson S.W."/>
        </authorList>
    </citation>
    <scope>NUCLEOTIDE SEQUENCE [LARGE SCALE GENOMIC DNA]</scope>
    <source>
        <strain evidence="3 4">DSM 22335</strain>
    </source>
</reference>
<dbReference type="STRING" id="413434.SAMN04488132_10846"/>
<dbReference type="EMBL" id="FUWH01000008">
    <property type="protein sequence ID" value="SKA01409.1"/>
    <property type="molecule type" value="Genomic_DNA"/>
</dbReference>
<dbReference type="Gene3D" id="3.40.630.30">
    <property type="match status" value="1"/>
</dbReference>
<evidence type="ECO:0000256" key="1">
    <source>
        <dbReference type="ARBA" id="ARBA00022679"/>
    </source>
</evidence>
<dbReference type="RefSeq" id="WP_078831987.1">
    <property type="nucleotide sequence ID" value="NZ_FUWH01000008.1"/>
</dbReference>
<keyword evidence="4" id="KW-1185">Reference proteome</keyword>
<dbReference type="Pfam" id="PF00583">
    <property type="entry name" value="Acetyltransf_1"/>
    <property type="match status" value="1"/>
</dbReference>
<dbReference type="InterPro" id="IPR050769">
    <property type="entry name" value="NAT_camello-type"/>
</dbReference>
<dbReference type="InterPro" id="IPR016181">
    <property type="entry name" value="Acyl_CoA_acyltransferase"/>
</dbReference>
<dbReference type="AlphaFoldDB" id="A0A1T4QCF2"/>
<keyword evidence="1" id="KW-0808">Transferase</keyword>
<dbReference type="InterPro" id="IPR000182">
    <property type="entry name" value="GNAT_dom"/>
</dbReference>
<dbReference type="OrthoDB" id="9799681at2"/>
<feature type="domain" description="N-acetyltransferase" evidence="2">
    <location>
        <begin position="5"/>
        <end position="164"/>
    </location>
</feature>
<dbReference type="PROSITE" id="PS51186">
    <property type="entry name" value="GNAT"/>
    <property type="match status" value="1"/>
</dbReference>
<name>A0A1T4QCF2_9BACT</name>
<accession>A0A1T4QCF2</accession>
<dbReference type="PANTHER" id="PTHR13947">
    <property type="entry name" value="GNAT FAMILY N-ACETYLTRANSFERASE"/>
    <property type="match status" value="1"/>
</dbReference>
<evidence type="ECO:0000313" key="4">
    <source>
        <dbReference type="Proteomes" id="UP000190888"/>
    </source>
</evidence>
<gene>
    <name evidence="3" type="ORF">SAMN04488132_10846</name>
</gene>
<evidence type="ECO:0000313" key="3">
    <source>
        <dbReference type="EMBL" id="SKA01409.1"/>
    </source>
</evidence>
<dbReference type="Proteomes" id="UP000190888">
    <property type="component" value="Unassembled WGS sequence"/>
</dbReference>
<proteinExistence type="predicted"/>